<comment type="caution">
    <text evidence="2">The sequence shown here is derived from an EMBL/GenBank/DDBJ whole genome shotgun (WGS) entry which is preliminary data.</text>
</comment>
<dbReference type="EMBL" id="JAUSWG010000004">
    <property type="protein sequence ID" value="MDQ0556247.1"/>
    <property type="molecule type" value="Genomic_DNA"/>
</dbReference>
<dbReference type="RefSeq" id="WP_307505046.1">
    <property type="nucleotide sequence ID" value="NZ_BAAACE010000028.1"/>
</dbReference>
<evidence type="ECO:0008006" key="4">
    <source>
        <dbReference type="Google" id="ProtNLM"/>
    </source>
</evidence>
<proteinExistence type="predicted"/>
<accession>A0ABU0MZB0</accession>
<reference evidence="2 3" key="1">
    <citation type="submission" date="2023-07" db="EMBL/GenBank/DDBJ databases">
        <title>Genomic Encyclopedia of Type Strains, Phase IV (KMG-IV): sequencing the most valuable type-strain genomes for metagenomic binning, comparative biology and taxonomic classification.</title>
        <authorList>
            <person name="Goeker M."/>
        </authorList>
    </citation>
    <scope>NUCLEOTIDE SEQUENCE [LARGE SCALE GENOMIC DNA]</scope>
    <source>
        <strain evidence="2 3">DSM 15049</strain>
    </source>
</reference>
<evidence type="ECO:0000256" key="1">
    <source>
        <dbReference type="SAM" id="MobiDB-lite"/>
    </source>
</evidence>
<evidence type="ECO:0000313" key="2">
    <source>
        <dbReference type="EMBL" id="MDQ0556247.1"/>
    </source>
</evidence>
<organism evidence="2 3">
    <name type="scientific">Paraclostridium ghonii</name>
    <dbReference type="NCBI Taxonomy" id="29358"/>
    <lineage>
        <taxon>Bacteria</taxon>
        <taxon>Bacillati</taxon>
        <taxon>Bacillota</taxon>
        <taxon>Clostridia</taxon>
        <taxon>Peptostreptococcales</taxon>
        <taxon>Peptostreptococcaceae</taxon>
        <taxon>Paraclostridium</taxon>
    </lineage>
</organism>
<sequence length="175" mass="19936">MEYKSREYPINTYNLTVGDNHNYYTGKDELLTHNMGSKINCKEIIDGAGNPGSRVYDPSKPMSPSNYPNPDPDFTAPPVRYEPKTIEEVERMRKGKGPTTKATHGDRNIEAHHRGQKSVENGGILDDLEEYIHRRGGNHTRHTEPSELTPAQRAKEIREYWKKRGSEYILPGEGI</sequence>
<dbReference type="Proteomes" id="UP001232584">
    <property type="component" value="Unassembled WGS sequence"/>
</dbReference>
<feature type="region of interest" description="Disordered" evidence="1">
    <location>
        <begin position="47"/>
        <end position="79"/>
    </location>
</feature>
<keyword evidence="3" id="KW-1185">Reference proteome</keyword>
<name>A0ABU0MZB0_9FIRM</name>
<gene>
    <name evidence="2" type="ORF">QOZ92_001360</name>
</gene>
<protein>
    <recommendedName>
        <fullName evidence="4">Intein C-terminal splicing domain-containing protein</fullName>
    </recommendedName>
</protein>
<evidence type="ECO:0000313" key="3">
    <source>
        <dbReference type="Proteomes" id="UP001232584"/>
    </source>
</evidence>